<keyword evidence="1" id="KW-0805">Transcription regulation</keyword>
<dbReference type="PANTHER" id="PTHR30055">
    <property type="entry name" value="HTH-TYPE TRANSCRIPTIONAL REGULATOR RUTR"/>
    <property type="match status" value="1"/>
</dbReference>
<evidence type="ECO:0000256" key="3">
    <source>
        <dbReference type="ARBA" id="ARBA00023163"/>
    </source>
</evidence>
<evidence type="ECO:0000313" key="7">
    <source>
        <dbReference type="EMBL" id="GBF57681.1"/>
    </source>
</evidence>
<sequence length="219" mass="23641">MDLMNEDHPEAKAPGRQRDRVARGQTIVAAAKDILSESGFADFGINSIARRAGCDKQLIYRYFDGLEGLADVIGTDIADELSAELEGFTRQEAPKTYAAWVERLAVGLLALFRSNRIIQKIAAWELASPSSLTAIMAAARAKRLNAWMVGLRGTLKPPEGLDTGALNAIIIGAVQHLAMSASAFQSQAGMQLETEADWQRAEAALLHIVRQTYGATDAS</sequence>
<dbReference type="InterPro" id="IPR050109">
    <property type="entry name" value="HTH-type_TetR-like_transc_reg"/>
</dbReference>
<dbReference type="RefSeq" id="WP_108984547.1">
    <property type="nucleotide sequence ID" value="NZ_BFBR01000003.1"/>
</dbReference>
<dbReference type="PRINTS" id="PR00455">
    <property type="entry name" value="HTHTETR"/>
</dbReference>
<keyword evidence="3" id="KW-0804">Transcription</keyword>
<organism evidence="7 8">
    <name type="scientific">Candidatus Phycosocius bacilliformis</name>
    <dbReference type="NCBI Taxonomy" id="1445552"/>
    <lineage>
        <taxon>Bacteria</taxon>
        <taxon>Pseudomonadati</taxon>
        <taxon>Pseudomonadota</taxon>
        <taxon>Alphaproteobacteria</taxon>
        <taxon>Caulobacterales</taxon>
        <taxon>Caulobacterales incertae sedis</taxon>
        <taxon>Candidatus Phycosocius</taxon>
    </lineage>
</organism>
<feature type="region of interest" description="Disordered" evidence="5">
    <location>
        <begin position="1"/>
        <end position="20"/>
    </location>
</feature>
<dbReference type="OrthoDB" id="9796019at2"/>
<accession>A0A2P2E9E1</accession>
<evidence type="ECO:0000256" key="4">
    <source>
        <dbReference type="PROSITE-ProRule" id="PRU00335"/>
    </source>
</evidence>
<dbReference type="InterPro" id="IPR009057">
    <property type="entry name" value="Homeodomain-like_sf"/>
</dbReference>
<dbReference type="GO" id="GO:0003700">
    <property type="term" value="F:DNA-binding transcription factor activity"/>
    <property type="evidence" value="ECO:0007669"/>
    <property type="project" value="TreeGrafter"/>
</dbReference>
<dbReference type="PANTHER" id="PTHR30055:SF234">
    <property type="entry name" value="HTH-TYPE TRANSCRIPTIONAL REGULATOR BETI"/>
    <property type="match status" value="1"/>
</dbReference>
<dbReference type="Proteomes" id="UP000245086">
    <property type="component" value="Unassembled WGS sequence"/>
</dbReference>
<dbReference type="GO" id="GO:0000976">
    <property type="term" value="F:transcription cis-regulatory region binding"/>
    <property type="evidence" value="ECO:0007669"/>
    <property type="project" value="TreeGrafter"/>
</dbReference>
<keyword evidence="8" id="KW-1185">Reference proteome</keyword>
<dbReference type="SUPFAM" id="SSF46689">
    <property type="entry name" value="Homeodomain-like"/>
    <property type="match status" value="1"/>
</dbReference>
<name>A0A2P2E9E1_9PROT</name>
<evidence type="ECO:0000256" key="1">
    <source>
        <dbReference type="ARBA" id="ARBA00023015"/>
    </source>
</evidence>
<dbReference type="PROSITE" id="PS50977">
    <property type="entry name" value="HTH_TETR_2"/>
    <property type="match status" value="1"/>
</dbReference>
<evidence type="ECO:0000256" key="2">
    <source>
        <dbReference type="ARBA" id="ARBA00023125"/>
    </source>
</evidence>
<dbReference type="EMBL" id="BFBR01000003">
    <property type="protein sequence ID" value="GBF57681.1"/>
    <property type="molecule type" value="Genomic_DNA"/>
</dbReference>
<dbReference type="AlphaFoldDB" id="A0A2P2E9E1"/>
<feature type="DNA-binding region" description="H-T-H motif" evidence="4">
    <location>
        <begin position="44"/>
        <end position="63"/>
    </location>
</feature>
<feature type="domain" description="HTH tetR-type" evidence="6">
    <location>
        <begin position="21"/>
        <end position="81"/>
    </location>
</feature>
<evidence type="ECO:0000259" key="6">
    <source>
        <dbReference type="PROSITE" id="PS50977"/>
    </source>
</evidence>
<proteinExistence type="predicted"/>
<evidence type="ECO:0000256" key="5">
    <source>
        <dbReference type="SAM" id="MobiDB-lite"/>
    </source>
</evidence>
<dbReference type="Gene3D" id="1.10.357.10">
    <property type="entry name" value="Tetracycline Repressor, domain 2"/>
    <property type="match status" value="1"/>
</dbReference>
<dbReference type="InterPro" id="IPR001647">
    <property type="entry name" value="HTH_TetR"/>
</dbReference>
<comment type="caution">
    <text evidence="7">The sequence shown here is derived from an EMBL/GenBank/DDBJ whole genome shotgun (WGS) entry which is preliminary data.</text>
</comment>
<gene>
    <name evidence="7" type="primary">betI_2</name>
    <name evidence="7" type="ORF">PbB2_01350</name>
</gene>
<reference evidence="7 8" key="1">
    <citation type="journal article" date="2018" name="Genome Announc.">
        <title>Draft Genome Sequence of "Candidatus Phycosocius bacilliformis," an Alphaproteobacterial Ectosymbiont of the Hydrocarbon-Producing Green Alga Botryococcus braunii.</title>
        <authorList>
            <person name="Tanabe Y."/>
            <person name="Yamaguchi H."/>
            <person name="Watanabe M.M."/>
        </authorList>
    </citation>
    <scope>NUCLEOTIDE SEQUENCE [LARGE SCALE GENOMIC DNA]</scope>
    <source>
        <strain evidence="7 8">BOTRYCO-2</strain>
    </source>
</reference>
<evidence type="ECO:0000313" key="8">
    <source>
        <dbReference type="Proteomes" id="UP000245086"/>
    </source>
</evidence>
<protein>
    <submittedName>
        <fullName evidence="7">HTH-type transcriptional regulator BetI</fullName>
    </submittedName>
</protein>
<dbReference type="Pfam" id="PF00440">
    <property type="entry name" value="TetR_N"/>
    <property type="match status" value="1"/>
</dbReference>
<keyword evidence="2 4" id="KW-0238">DNA-binding</keyword>